<reference evidence="2 3" key="1">
    <citation type="submission" date="2020-02" db="EMBL/GenBank/DDBJ databases">
        <title>A complete genome of a marine bacterium Vibrio sp. ZWAL4003 isolated from the mangrove sediment with the ability to degrade polysaccharides.</title>
        <authorList>
            <person name="Wu J."/>
            <person name="Qu W."/>
            <person name="Zeng R."/>
        </authorList>
    </citation>
    <scope>NUCLEOTIDE SEQUENCE [LARGE SCALE GENOMIC DNA]</scope>
    <source>
        <strain evidence="2 3">ZWAL4003</strain>
    </source>
</reference>
<protein>
    <submittedName>
        <fullName evidence="2">GNAT family N-acetyltransferase</fullName>
    </submittedName>
</protein>
<dbReference type="InterPro" id="IPR016181">
    <property type="entry name" value="Acyl_CoA_acyltransferase"/>
</dbReference>
<keyword evidence="3" id="KW-1185">Reference proteome</keyword>
<dbReference type="AlphaFoldDB" id="A0A6G7CIM1"/>
<dbReference type="PROSITE" id="PS51186">
    <property type="entry name" value="GNAT"/>
    <property type="match status" value="1"/>
</dbReference>
<dbReference type="EMBL" id="CP049331">
    <property type="protein sequence ID" value="QIH41896.1"/>
    <property type="molecule type" value="Genomic_DNA"/>
</dbReference>
<evidence type="ECO:0000259" key="1">
    <source>
        <dbReference type="PROSITE" id="PS51186"/>
    </source>
</evidence>
<name>A0A6G7CIM1_9VIBR</name>
<dbReference type="Pfam" id="PF00583">
    <property type="entry name" value="Acetyltransf_1"/>
    <property type="match status" value="1"/>
</dbReference>
<dbReference type="Gene3D" id="3.40.630.30">
    <property type="match status" value="1"/>
</dbReference>
<proteinExistence type="predicted"/>
<dbReference type="GO" id="GO:0016747">
    <property type="term" value="F:acyltransferase activity, transferring groups other than amino-acyl groups"/>
    <property type="evidence" value="ECO:0007669"/>
    <property type="project" value="InterPro"/>
</dbReference>
<dbReference type="RefSeq" id="WP_165311475.1">
    <property type="nucleotide sequence ID" value="NZ_CP049331.1"/>
</dbReference>
<dbReference type="InterPro" id="IPR000182">
    <property type="entry name" value="GNAT_dom"/>
</dbReference>
<sequence>MDIILSQFKPHEHLPAFSEFKRYMKPIVDSAIGWDEDFQRSSFESRLQPEWFRWILSNGEKVGYVCSRIKSSSLHIHLLIIFEHQHRKGFASSVIKAIKSEANSQRLDLTLSCFKNNLPAANLYKQLKFEISSEDEHFYNFISVVEHS</sequence>
<gene>
    <name evidence="2" type="ORF">G5S32_07800</name>
</gene>
<keyword evidence="2" id="KW-0808">Transferase</keyword>
<accession>A0A6G7CIM1</accession>
<dbReference type="SUPFAM" id="SSF55729">
    <property type="entry name" value="Acyl-CoA N-acyltransferases (Nat)"/>
    <property type="match status" value="1"/>
</dbReference>
<dbReference type="Proteomes" id="UP000503003">
    <property type="component" value="Chromosome 1"/>
</dbReference>
<organism evidence="2 3">
    <name type="scientific">Vibrio ziniensis</name>
    <dbReference type="NCBI Taxonomy" id="2711221"/>
    <lineage>
        <taxon>Bacteria</taxon>
        <taxon>Pseudomonadati</taxon>
        <taxon>Pseudomonadota</taxon>
        <taxon>Gammaproteobacteria</taxon>
        <taxon>Vibrionales</taxon>
        <taxon>Vibrionaceae</taxon>
        <taxon>Vibrio</taxon>
    </lineage>
</organism>
<evidence type="ECO:0000313" key="3">
    <source>
        <dbReference type="Proteomes" id="UP000503003"/>
    </source>
</evidence>
<evidence type="ECO:0000313" key="2">
    <source>
        <dbReference type="EMBL" id="QIH41896.1"/>
    </source>
</evidence>
<dbReference type="KEGG" id="vzi:G5S32_07800"/>
<feature type="domain" description="N-acetyltransferase" evidence="1">
    <location>
        <begin position="3"/>
        <end position="148"/>
    </location>
</feature>